<organism evidence="2">
    <name type="scientific">bioreactor metagenome</name>
    <dbReference type="NCBI Taxonomy" id="1076179"/>
    <lineage>
        <taxon>unclassified sequences</taxon>
        <taxon>metagenomes</taxon>
        <taxon>ecological metagenomes</taxon>
    </lineage>
</organism>
<dbReference type="EMBL" id="VSSQ01065397">
    <property type="protein sequence ID" value="MPN18125.1"/>
    <property type="molecule type" value="Genomic_DNA"/>
</dbReference>
<proteinExistence type="predicted"/>
<dbReference type="Pfam" id="PF18962">
    <property type="entry name" value="Por_Secre_tail"/>
    <property type="match status" value="1"/>
</dbReference>
<evidence type="ECO:0000259" key="1">
    <source>
        <dbReference type="Pfam" id="PF18962"/>
    </source>
</evidence>
<dbReference type="InterPro" id="IPR013783">
    <property type="entry name" value="Ig-like_fold"/>
</dbReference>
<gene>
    <name evidence="2" type="ORF">SDC9_165483</name>
</gene>
<dbReference type="InterPro" id="IPR026444">
    <property type="entry name" value="Secre_tail"/>
</dbReference>
<feature type="domain" description="Secretion system C-terminal sorting" evidence="1">
    <location>
        <begin position="126"/>
        <end position="203"/>
    </location>
</feature>
<name>A0A645FUI8_9ZZZZ</name>
<accession>A0A645FUI8</accession>
<reference evidence="2" key="1">
    <citation type="submission" date="2019-08" db="EMBL/GenBank/DDBJ databases">
        <authorList>
            <person name="Kucharzyk K."/>
            <person name="Murdoch R.W."/>
            <person name="Higgins S."/>
            <person name="Loffler F."/>
        </authorList>
    </citation>
    <scope>NUCLEOTIDE SEQUENCE</scope>
</reference>
<dbReference type="NCBIfam" id="TIGR04183">
    <property type="entry name" value="Por_Secre_tail"/>
    <property type="match status" value="1"/>
</dbReference>
<protein>
    <recommendedName>
        <fullName evidence="1">Secretion system C-terminal sorting domain-containing protein</fullName>
    </recommendedName>
</protein>
<dbReference type="AlphaFoldDB" id="A0A645FUI8"/>
<comment type="caution">
    <text evidence="2">The sequence shown here is derived from an EMBL/GenBank/DDBJ whole genome shotgun (WGS) entry which is preliminary data.</text>
</comment>
<dbReference type="Gene3D" id="2.60.40.10">
    <property type="entry name" value="Immunoglobulins"/>
    <property type="match status" value="1"/>
</dbReference>
<evidence type="ECO:0000313" key="2">
    <source>
        <dbReference type="EMBL" id="MPN18125.1"/>
    </source>
</evidence>
<sequence>MQSFYLSTVNRNTVRLSWETNNADGIVVVLRTNNAAPTRPSLVPSIGTTAPSGTSGTAIKLEGANNLTTGVQWTGLTRNTTYYIHAWAYSGTTLSNTCISRSIRTPRKEGLEVSEQNTFAVSEITPIPAISEASIDISTSVSGNLYVEIYDLAGSKVLDIMKGEPISAETELQIPLNIRDLASGVYTVIISLGDDKVMRQLIIKK</sequence>